<feature type="compositionally biased region" description="Basic residues" evidence="1">
    <location>
        <begin position="39"/>
        <end position="51"/>
    </location>
</feature>
<name>A0ABU8BJP2_9BRAD</name>
<comment type="caution">
    <text evidence="3">The sequence shown here is derived from an EMBL/GenBank/DDBJ whole genome shotgun (WGS) entry which is preliminary data.</text>
</comment>
<dbReference type="SUPFAM" id="SSF82057">
    <property type="entry name" value="Prokaryotic SH3-related domain"/>
    <property type="match status" value="1"/>
</dbReference>
<protein>
    <submittedName>
        <fullName evidence="3">Alkylphosphonate utilization operon protein PhnA</fullName>
    </submittedName>
</protein>
<dbReference type="EMBL" id="JAZHRV010000001">
    <property type="protein sequence ID" value="MEH2558762.1"/>
    <property type="molecule type" value="Genomic_DNA"/>
</dbReference>
<accession>A0ABU8BJP2</accession>
<dbReference type="Proteomes" id="UP001364224">
    <property type="component" value="Unassembled WGS sequence"/>
</dbReference>
<feature type="region of interest" description="Disordered" evidence="1">
    <location>
        <begin position="1"/>
        <end position="54"/>
    </location>
</feature>
<dbReference type="InterPro" id="IPR013988">
    <property type="entry name" value="YjdM_C"/>
</dbReference>
<organism evidence="3 4">
    <name type="scientific">Bradyrhizobium algeriense</name>
    <dbReference type="NCBI Taxonomy" id="634784"/>
    <lineage>
        <taxon>Bacteria</taxon>
        <taxon>Pseudomonadati</taxon>
        <taxon>Pseudomonadota</taxon>
        <taxon>Alphaproteobacteria</taxon>
        <taxon>Hyphomicrobiales</taxon>
        <taxon>Nitrobacteraceae</taxon>
        <taxon>Bradyrhizobium</taxon>
    </lineage>
</organism>
<sequence>MSVSSFETGEGSVSADRDPSSAFALAKAPSPTRGEGKKRAPRDHSKRKHHMDIKVRDSNGALLAEGDSVTLIKDLKLKGSSTVLKRGTVIKNIHLTDDPDEIEGRTDKVKGLVLRTEFLKKA</sequence>
<gene>
    <name evidence="3" type="ORF">V1286_006291</name>
</gene>
<reference evidence="3 4" key="1">
    <citation type="submission" date="2024-02" db="EMBL/GenBank/DDBJ databases">
        <title>Adaptive strategies in a cosmopolitan and abundant soil bacterium.</title>
        <authorList>
            <person name="Carini P."/>
        </authorList>
    </citation>
    <scope>NUCLEOTIDE SEQUENCE [LARGE SCALE GENOMIC DNA]</scope>
    <source>
        <strain evidence="3 4">AZCC 1608</strain>
    </source>
</reference>
<evidence type="ECO:0000259" key="2">
    <source>
        <dbReference type="Pfam" id="PF03831"/>
    </source>
</evidence>
<dbReference type="Pfam" id="PF03831">
    <property type="entry name" value="YjdM"/>
    <property type="match status" value="1"/>
</dbReference>
<evidence type="ECO:0000256" key="1">
    <source>
        <dbReference type="SAM" id="MobiDB-lite"/>
    </source>
</evidence>
<proteinExistence type="predicted"/>
<evidence type="ECO:0000313" key="3">
    <source>
        <dbReference type="EMBL" id="MEH2558762.1"/>
    </source>
</evidence>
<feature type="domain" description="Protein YjdM C-terminal" evidence="2">
    <location>
        <begin position="55"/>
        <end position="122"/>
    </location>
</feature>
<evidence type="ECO:0000313" key="4">
    <source>
        <dbReference type="Proteomes" id="UP001364224"/>
    </source>
</evidence>
<keyword evidence="4" id="KW-1185">Reference proteome</keyword>
<dbReference type="Gene3D" id="2.30.30.40">
    <property type="entry name" value="SH3 Domains"/>
    <property type="match status" value="1"/>
</dbReference>